<gene>
    <name evidence="1" type="ORF">ACFQXB_07615</name>
</gene>
<organism evidence="1 2">
    <name type="scientific">Plastorhodobacter daqingensis</name>
    <dbReference type="NCBI Taxonomy" id="1387281"/>
    <lineage>
        <taxon>Bacteria</taxon>
        <taxon>Pseudomonadati</taxon>
        <taxon>Pseudomonadota</taxon>
        <taxon>Alphaproteobacteria</taxon>
        <taxon>Rhodobacterales</taxon>
        <taxon>Paracoccaceae</taxon>
        <taxon>Plastorhodobacter</taxon>
    </lineage>
</organism>
<dbReference type="RefSeq" id="WP_377401583.1">
    <property type="nucleotide sequence ID" value="NZ_JBHTFQ010000003.1"/>
</dbReference>
<evidence type="ECO:0000313" key="2">
    <source>
        <dbReference type="Proteomes" id="UP001596516"/>
    </source>
</evidence>
<comment type="caution">
    <text evidence="1">The sequence shown here is derived from an EMBL/GenBank/DDBJ whole genome shotgun (WGS) entry which is preliminary data.</text>
</comment>
<dbReference type="Proteomes" id="UP001596516">
    <property type="component" value="Unassembled WGS sequence"/>
</dbReference>
<proteinExistence type="predicted"/>
<keyword evidence="2" id="KW-1185">Reference proteome</keyword>
<dbReference type="EMBL" id="JBHTFQ010000003">
    <property type="protein sequence ID" value="MFC7704057.1"/>
    <property type="molecule type" value="Genomic_DNA"/>
</dbReference>
<evidence type="ECO:0000313" key="1">
    <source>
        <dbReference type="EMBL" id="MFC7704057.1"/>
    </source>
</evidence>
<name>A0ABW2UHA7_9RHOB</name>
<accession>A0ABW2UHA7</accession>
<reference evidence="2" key="1">
    <citation type="journal article" date="2019" name="Int. J. Syst. Evol. Microbiol.">
        <title>The Global Catalogue of Microorganisms (GCM) 10K type strain sequencing project: providing services to taxonomists for standard genome sequencing and annotation.</title>
        <authorList>
            <consortium name="The Broad Institute Genomics Platform"/>
            <consortium name="The Broad Institute Genome Sequencing Center for Infectious Disease"/>
            <person name="Wu L."/>
            <person name="Ma J."/>
        </authorList>
    </citation>
    <scope>NUCLEOTIDE SEQUENCE [LARGE SCALE GENOMIC DNA]</scope>
    <source>
        <strain evidence="2">CGMCC 1.12750</strain>
    </source>
</reference>
<protein>
    <submittedName>
        <fullName evidence="1">Uncharacterized protein</fullName>
    </submittedName>
</protein>
<sequence length="43" mass="4653">MLIRLIIAAIAVTTFRNWLRQSQHQGSDALAAGSGSSSRQALR</sequence>